<dbReference type="Proteomes" id="UP000694398">
    <property type="component" value="Unassembled WGS sequence"/>
</dbReference>
<evidence type="ECO:0000259" key="5">
    <source>
        <dbReference type="PROSITE" id="PS51716"/>
    </source>
</evidence>
<evidence type="ECO:0000256" key="3">
    <source>
        <dbReference type="ARBA" id="ARBA00022801"/>
    </source>
</evidence>
<dbReference type="PROSITE" id="PS51716">
    <property type="entry name" value="G_IRG"/>
    <property type="match status" value="1"/>
</dbReference>
<dbReference type="Gene3D" id="3.40.50.300">
    <property type="entry name" value="P-loop containing nucleotide triphosphate hydrolases"/>
    <property type="match status" value="1"/>
</dbReference>
<keyword evidence="3" id="KW-0378">Hydrolase</keyword>
<evidence type="ECO:0000256" key="2">
    <source>
        <dbReference type="ARBA" id="ARBA00022741"/>
    </source>
</evidence>
<dbReference type="PANTHER" id="PTHR32341:SF13">
    <property type="entry name" value="GTP-BINDING PROTEIN"/>
    <property type="match status" value="1"/>
</dbReference>
<evidence type="ECO:0000256" key="1">
    <source>
        <dbReference type="ARBA" id="ARBA00005429"/>
    </source>
</evidence>
<evidence type="ECO:0000256" key="4">
    <source>
        <dbReference type="ARBA" id="ARBA00023134"/>
    </source>
</evidence>
<dbReference type="GeneTree" id="ENSGT00950000183007"/>
<dbReference type="OrthoDB" id="422720at2759"/>
<dbReference type="Ensembl" id="ENSCLAT00000026132.1">
    <property type="protein sequence ID" value="ENSCLAP00000025831.1"/>
    <property type="gene ID" value="ENSCLAG00000017958.1"/>
</dbReference>
<dbReference type="Pfam" id="PF05049">
    <property type="entry name" value="IIGP"/>
    <property type="match status" value="1"/>
</dbReference>
<dbReference type="InterPro" id="IPR030385">
    <property type="entry name" value="G_IRG_dom"/>
</dbReference>
<dbReference type="GO" id="GO:0045087">
    <property type="term" value="P:innate immune response"/>
    <property type="evidence" value="ECO:0007669"/>
    <property type="project" value="TreeGrafter"/>
</dbReference>
<dbReference type="GO" id="GO:0005525">
    <property type="term" value="F:GTP binding"/>
    <property type="evidence" value="ECO:0007669"/>
    <property type="project" value="UniProtKB-KW"/>
</dbReference>
<evidence type="ECO:0000313" key="6">
    <source>
        <dbReference type="Ensembl" id="ENSCLAP00000025831.1"/>
    </source>
</evidence>
<sequence length="419" mass="46933">MEESISTFLKNVTQNNFQQLAADVGSHYAKLTSQAGGIIPPEVLQRIQADLGKGDLQAVVDGIQEVLSAAENAALEVAVIGESGTGKSSFINALRGLGHEQEGAADVGVVETTMKKTPYQHPKYPNVTFWDLPGTGTPKFTPDTYLETVGFASFDFFIIISCSRFTLNDAVLAQKIKETGKKFYFVRSKVDNDLYNERKTKPQSFKRKRVLQQIRDYCLANLRDIGVPDPRIFLVSNFDLCDFDFPHLERTLLEELPAHKRQIFTLILPTLSDASIELKRGFLREKIWLDALKASALAFIPFAPILRGFDLPEQEECLKLYRNYFGLDDESIEEIAEKLGTSVRDIKGFTRCLDFWSLVKDDSIAAKARHCSEIFLSVNGGVMSAALQGLKAYFLRSKFLDIVAHDAKLLLHKTISTYN</sequence>
<dbReference type="FunFam" id="3.40.50.300:FF:000541">
    <property type="entry name" value="Immunity related GTPase M"/>
    <property type="match status" value="1"/>
</dbReference>
<dbReference type="GO" id="GO:0035458">
    <property type="term" value="P:cellular response to interferon-beta"/>
    <property type="evidence" value="ECO:0007669"/>
    <property type="project" value="TreeGrafter"/>
</dbReference>
<dbReference type="RefSeq" id="XP_005376216.1">
    <property type="nucleotide sequence ID" value="XM_005376159.2"/>
</dbReference>
<dbReference type="InterPro" id="IPR051515">
    <property type="entry name" value="IRG"/>
</dbReference>
<organism evidence="6 7">
    <name type="scientific">Chinchilla lanigera</name>
    <name type="common">Long-tailed chinchilla</name>
    <name type="synonym">Chinchilla villidera</name>
    <dbReference type="NCBI Taxonomy" id="34839"/>
    <lineage>
        <taxon>Eukaryota</taxon>
        <taxon>Metazoa</taxon>
        <taxon>Chordata</taxon>
        <taxon>Craniata</taxon>
        <taxon>Vertebrata</taxon>
        <taxon>Euteleostomi</taxon>
        <taxon>Mammalia</taxon>
        <taxon>Eutheria</taxon>
        <taxon>Euarchontoglires</taxon>
        <taxon>Glires</taxon>
        <taxon>Rodentia</taxon>
        <taxon>Hystricomorpha</taxon>
        <taxon>Chinchillidae</taxon>
        <taxon>Chinchilla</taxon>
    </lineage>
</organism>
<dbReference type="SUPFAM" id="SSF52540">
    <property type="entry name" value="P-loop containing nucleoside triphosphate hydrolases"/>
    <property type="match status" value="1"/>
</dbReference>
<reference evidence="6" key="2">
    <citation type="submission" date="2025-09" db="UniProtKB">
        <authorList>
            <consortium name="Ensembl"/>
        </authorList>
    </citation>
    <scope>IDENTIFICATION</scope>
</reference>
<accession>A0A8C2YV93</accession>
<proteinExistence type="inferred from homology"/>
<protein>
    <submittedName>
        <fullName evidence="6">Interferon-inducible GTPase 1-like</fullName>
    </submittedName>
</protein>
<comment type="similarity">
    <text evidence="1">Belongs to the TRAFAC class dynamin-like GTPase superfamily. IRG family.</text>
</comment>
<dbReference type="GeneID" id="102019776"/>
<dbReference type="GO" id="GO:0005789">
    <property type="term" value="C:endoplasmic reticulum membrane"/>
    <property type="evidence" value="ECO:0007669"/>
    <property type="project" value="TreeGrafter"/>
</dbReference>
<dbReference type="GO" id="GO:0000045">
    <property type="term" value="P:autophagosome assembly"/>
    <property type="evidence" value="ECO:0007669"/>
    <property type="project" value="TreeGrafter"/>
</dbReference>
<dbReference type="AlphaFoldDB" id="A0A8C2YV93"/>
<name>A0A8C2YV93_CHILA</name>
<dbReference type="OMA" id="DKAMKCA"/>
<dbReference type="InterPro" id="IPR007743">
    <property type="entry name" value="Immunity-related_GTPase-like"/>
</dbReference>
<dbReference type="CDD" id="cd04104">
    <property type="entry name" value="p47_IIGP_like"/>
    <property type="match status" value="1"/>
</dbReference>
<gene>
    <name evidence="6" type="primary">LOC102019776</name>
</gene>
<keyword evidence="4" id="KW-0342">GTP-binding</keyword>
<keyword evidence="2" id="KW-0547">Nucleotide-binding</keyword>
<reference evidence="6" key="1">
    <citation type="submission" date="2025-08" db="UniProtKB">
        <authorList>
            <consortium name="Ensembl"/>
        </authorList>
    </citation>
    <scope>IDENTIFICATION</scope>
</reference>
<evidence type="ECO:0000313" key="7">
    <source>
        <dbReference type="Proteomes" id="UP000694398"/>
    </source>
</evidence>
<keyword evidence="7" id="KW-1185">Reference proteome</keyword>
<dbReference type="GO" id="GO:0003924">
    <property type="term" value="F:GTPase activity"/>
    <property type="evidence" value="ECO:0007669"/>
    <property type="project" value="TreeGrafter"/>
</dbReference>
<dbReference type="InterPro" id="IPR027417">
    <property type="entry name" value="P-loop_NTPase"/>
</dbReference>
<dbReference type="PANTHER" id="PTHR32341">
    <property type="entry name" value="INTERFERON-INDUCIBLE GTPASE"/>
    <property type="match status" value="1"/>
</dbReference>
<feature type="domain" description="IRG-type G" evidence="5">
    <location>
        <begin position="73"/>
        <end position="255"/>
    </location>
</feature>